<dbReference type="Pfam" id="PF16640">
    <property type="entry name" value="Big_3_5"/>
    <property type="match status" value="2"/>
</dbReference>
<feature type="compositionally biased region" description="Gly residues" evidence="3">
    <location>
        <begin position="1434"/>
        <end position="1450"/>
    </location>
</feature>
<keyword evidence="2" id="KW-1015">Disulfide bond</keyword>
<dbReference type="SMART" id="SM00409">
    <property type="entry name" value="IG"/>
    <property type="match status" value="2"/>
</dbReference>
<dbReference type="InterPro" id="IPR050958">
    <property type="entry name" value="Cell_Adh-Cytoskel_Orgn"/>
</dbReference>
<sequence>MATPALAAPGGSSTGTGTNHATLSPTLTVAPGQELNPTGDTVLTLQGQGYSKTNDWGQSFGGAYLLFGVITPKTAGDTGSWAPSKQGLSGVNYDYAAGAGTYQSLINYPGNTTEPGLGYMDASGNWTSELTIPGATFTSQAGQQIDCLAAGTQCGVITIGAHGQVSSGVEVFTPVTFATENWEAVAPSITGQPVDAQVTEGQDAVFTVTVEGDPAPTIQWQSRANADEAFADVAGAVDPSFTVSAAALSDSGRQVQAVVQNEAGSVTSSVATLTVTESAPEPHGTSQGAPLSGTDSYLVVTPAEDLRTGSSTEVTVEGFGFDPGPAVAPGTGSGGIYVGFGTMKDPSDPEKWRRSAGGTSGPVGMGDYTYGAPIFVANQGTADGDVASGEMDSEGHWTTTVTIPSKDVPSFFGDTIDCLANQCGFFSFGAHGAVKAQNEAFTPVYFAGQDAPAVPATATSTSLAPQTSADFPTDFAGQDVALSATVTPAEAAGSVEFFDGETSLGAADVAAGAATLTTDAFVGGARQVTAVFTPTNPAAFEASTSAAQTFRIVDLARAIGDIEVGAPVAQIEDASFGWSIANYYSSFGYEFGKEAVSGNVTVPEAVVGDKEFNSNRLFTFTDGTGTRDADGNAVIDFSGVARVTSGSASEWNFADPQLHVNAAGDGYVTAEFSGFFRIEGLAEVDYAPQRVTVATFSGANAETEDGQTAFTVSPIWEGQTAAGTWAGEYTGSFPNEFTSLLYSGIRSFFTQTGTTGSNLTKPVQPISVQFAEQAIAAPSLSIDPAEALDRAGADIAVTGESFDISGKPTYPGAPDTPAGVYVSLGWISNDGWKPSEGAAAATRVAVETKWVQEAQETGGQYIKWTKLANGRADFGFTFEDVTYAEVLAKKPTTGDYRLAVYSIGASGVRQAANEFAQDVTFAPAAATQVWVDAQASTAYPVDFAGEDVTVSATTSPADAAGAIEFFDGETSLGTSTVEDGSASLTTDVLSGGAHQISAVFTPADEVQFEGSTSAAQTYRIVDLTPLVSGIEVGAEVKAITGAELTWSVANYLSFGSGPAKSVLAGDVTLDAGSFHFANGTGSEDAAGNRVISFDGEVRLTSGTIPEWNFRAPQVHVNAAGDGYITAIVDGIYRGSILGGEDETYGPTRVTVSTFTGSTADVTDGVTSFTVAPTFQDQVAAGTWGGAFTGATFANEFLQHINAGVRSFFLQSGSSSDATKAGSPITVAYTAGVAPSITGQPADAAVVEGSGATFSATVTGDPAPQLQWQSRATASGEWADVDGATASELVLSDIALAANGTQVRLVATNAFGTVESAPATLTVSPKKPETTPVVPELTSDNQGSVEVVAVDGRTVVANVGEEFGNTWIGVTLHSDPQFLGWFLASANGDVTVTVPAGVTGAHRLSYVDAAGDLIGWANVSFAADPVTPGEEPVDGSGGTGTGGAGTSGGQGQATTAGLSQTGAMAPVAVTGIALLLLVAGASILVVKRRRSGLAAE</sequence>
<evidence type="ECO:0000256" key="3">
    <source>
        <dbReference type="SAM" id="MobiDB-lite"/>
    </source>
</evidence>
<protein>
    <submittedName>
        <fullName evidence="6">Ig-like domain repeat protein</fullName>
    </submittedName>
</protein>
<keyword evidence="4" id="KW-1133">Transmembrane helix</keyword>
<accession>A0ABY4FUB0</accession>
<dbReference type="InterPro" id="IPR032109">
    <property type="entry name" value="Big_3_5"/>
</dbReference>
<feature type="region of interest" description="Disordered" evidence="3">
    <location>
        <begin position="1424"/>
        <end position="1455"/>
    </location>
</feature>
<gene>
    <name evidence="6" type="ORF">MUN76_12645</name>
</gene>
<feature type="region of interest" description="Disordered" evidence="3">
    <location>
        <begin position="276"/>
        <end position="295"/>
    </location>
</feature>
<feature type="region of interest" description="Disordered" evidence="3">
    <location>
        <begin position="1"/>
        <end position="39"/>
    </location>
</feature>
<keyword evidence="4" id="KW-0472">Membrane</keyword>
<keyword evidence="4" id="KW-0812">Transmembrane</keyword>
<dbReference type="Pfam" id="PF07679">
    <property type="entry name" value="I-set"/>
    <property type="match status" value="2"/>
</dbReference>
<evidence type="ECO:0000313" key="6">
    <source>
        <dbReference type="EMBL" id="UOQ59884.1"/>
    </source>
</evidence>
<dbReference type="EMBL" id="CP095043">
    <property type="protein sequence ID" value="UOQ59884.1"/>
    <property type="molecule type" value="Genomic_DNA"/>
</dbReference>
<organism evidence="6 7">
    <name type="scientific">Leucobacter rhizosphaerae</name>
    <dbReference type="NCBI Taxonomy" id="2932245"/>
    <lineage>
        <taxon>Bacteria</taxon>
        <taxon>Bacillati</taxon>
        <taxon>Actinomycetota</taxon>
        <taxon>Actinomycetes</taxon>
        <taxon>Micrococcales</taxon>
        <taxon>Microbacteriaceae</taxon>
        <taxon>Leucobacter</taxon>
    </lineage>
</organism>
<dbReference type="PANTHER" id="PTHR45080">
    <property type="entry name" value="CONTACTIN 5"/>
    <property type="match status" value="1"/>
</dbReference>
<dbReference type="SUPFAM" id="SSF48726">
    <property type="entry name" value="Immunoglobulin"/>
    <property type="match status" value="2"/>
</dbReference>
<dbReference type="Gene3D" id="2.60.40.10">
    <property type="entry name" value="Immunoglobulins"/>
    <property type="match status" value="4"/>
</dbReference>
<dbReference type="RefSeq" id="WP_244685134.1">
    <property type="nucleotide sequence ID" value="NZ_CP095043.1"/>
</dbReference>
<keyword evidence="7" id="KW-1185">Reference proteome</keyword>
<dbReference type="Proteomes" id="UP000831775">
    <property type="component" value="Chromosome"/>
</dbReference>
<dbReference type="InterPro" id="IPR007110">
    <property type="entry name" value="Ig-like_dom"/>
</dbReference>
<dbReference type="PROSITE" id="PS50835">
    <property type="entry name" value="IG_LIKE"/>
    <property type="match status" value="1"/>
</dbReference>
<dbReference type="InterPro" id="IPR003599">
    <property type="entry name" value="Ig_sub"/>
</dbReference>
<reference evidence="6 7" key="1">
    <citation type="submission" date="2022-04" db="EMBL/GenBank/DDBJ databases">
        <title>Leucobacter sp. isolated from rhizosphere of onion.</title>
        <authorList>
            <person name="Won M."/>
            <person name="Lee C.-M."/>
            <person name="Woen H.-Y."/>
            <person name="Kwon S.-W."/>
        </authorList>
    </citation>
    <scope>NUCLEOTIDE SEQUENCE [LARGE SCALE GENOMIC DNA]</scope>
    <source>
        <strain evidence="6 7">H25R-14</strain>
    </source>
</reference>
<dbReference type="InterPro" id="IPR013098">
    <property type="entry name" value="Ig_I-set"/>
</dbReference>
<feature type="compositionally biased region" description="Polar residues" evidence="3">
    <location>
        <begin position="284"/>
        <end position="295"/>
    </location>
</feature>
<evidence type="ECO:0000259" key="5">
    <source>
        <dbReference type="PROSITE" id="PS50835"/>
    </source>
</evidence>
<dbReference type="PANTHER" id="PTHR45080:SF8">
    <property type="entry name" value="IG-LIKE DOMAIN-CONTAINING PROTEIN"/>
    <property type="match status" value="1"/>
</dbReference>
<name>A0ABY4FUB0_9MICO</name>
<dbReference type="InterPro" id="IPR013783">
    <property type="entry name" value="Ig-like_fold"/>
</dbReference>
<evidence type="ECO:0000256" key="2">
    <source>
        <dbReference type="ARBA" id="ARBA00023157"/>
    </source>
</evidence>
<evidence type="ECO:0000256" key="1">
    <source>
        <dbReference type="ARBA" id="ARBA00022729"/>
    </source>
</evidence>
<dbReference type="InterPro" id="IPR036179">
    <property type="entry name" value="Ig-like_dom_sf"/>
</dbReference>
<proteinExistence type="predicted"/>
<feature type="domain" description="Ig-like" evidence="5">
    <location>
        <begin position="187"/>
        <end position="274"/>
    </location>
</feature>
<keyword evidence="1" id="KW-0732">Signal</keyword>
<evidence type="ECO:0000313" key="7">
    <source>
        <dbReference type="Proteomes" id="UP000831775"/>
    </source>
</evidence>
<evidence type="ECO:0000256" key="4">
    <source>
        <dbReference type="SAM" id="Phobius"/>
    </source>
</evidence>
<feature type="transmembrane region" description="Helical" evidence="4">
    <location>
        <begin position="1462"/>
        <end position="1485"/>
    </location>
</feature>